<protein>
    <submittedName>
        <fullName evidence="1">BMA-CEH-33, isoform b</fullName>
    </submittedName>
</protein>
<accession>A0A1I9GBE3</accession>
<reference evidence="1" key="1">
    <citation type="journal article" date="2007" name="Science">
        <title>Draft genome of the filarial nematode parasite Brugia malayi.</title>
        <authorList>
            <person name="Ghedin E."/>
            <person name="Wang S."/>
            <person name="Spiro D."/>
            <person name="Caler E."/>
            <person name="Zhao Q."/>
            <person name="Crabtree J."/>
            <person name="Allen J.E."/>
            <person name="Delcher A.L."/>
            <person name="Guiliano D.B."/>
            <person name="Miranda-Saavedra D."/>
            <person name="Angiuoli S.V."/>
            <person name="Creasy T."/>
            <person name="Amedeo P."/>
            <person name="Haas B."/>
            <person name="El-Sayed N.M."/>
            <person name="Wortman J.R."/>
            <person name="Feldblyum T."/>
            <person name="Tallon L."/>
            <person name="Schatz M."/>
            <person name="Shumway M."/>
            <person name="Koo H."/>
            <person name="Salzberg S.L."/>
            <person name="Schobel S."/>
            <person name="Pertea M."/>
            <person name="Pop M."/>
            <person name="White O."/>
            <person name="Barton G.J."/>
            <person name="Carlow C.K."/>
            <person name="Crawford M.J."/>
            <person name="Daub J."/>
            <person name="Dimmic M.W."/>
            <person name="Estes C.F."/>
            <person name="Foster J.M."/>
            <person name="Ganatra M."/>
            <person name="Gregory W.F."/>
            <person name="Johnson N.M."/>
            <person name="Jin J."/>
            <person name="Komuniecki R."/>
            <person name="Korf I."/>
            <person name="Kumar S."/>
            <person name="Laney S."/>
            <person name="Li B.W."/>
            <person name="Li W."/>
            <person name="Lindblom T.H."/>
            <person name="Lustigman S."/>
            <person name="Ma D."/>
            <person name="Maina C.V."/>
            <person name="Martin D.M."/>
            <person name="McCarter J.P."/>
            <person name="McReynolds L."/>
            <person name="Mitreva M."/>
            <person name="Nutman T.B."/>
            <person name="Parkinson J."/>
            <person name="Peregrin-Alvarez J.M."/>
            <person name="Poole C."/>
            <person name="Ren Q."/>
            <person name="Saunders L."/>
            <person name="Sluder A.E."/>
            <person name="Smith K."/>
            <person name="Stanke M."/>
            <person name="Unnasch T.R."/>
            <person name="Ware J."/>
            <person name="Wei A.D."/>
            <person name="Weil G."/>
            <person name="Williams D.J."/>
            <person name="Zhang Y."/>
            <person name="Williams S.A."/>
            <person name="Fraser-Liggett C."/>
            <person name="Slatko B."/>
            <person name="Blaxter M.L."/>
            <person name="Scott A.L."/>
        </authorList>
    </citation>
    <scope>NUCLEOTIDE SEQUENCE</scope>
    <source>
        <strain evidence="1">FR3</strain>
    </source>
</reference>
<organism evidence="1">
    <name type="scientific">Brugia malayi</name>
    <name type="common">Filarial nematode worm</name>
    <dbReference type="NCBI Taxonomy" id="6279"/>
    <lineage>
        <taxon>Eukaryota</taxon>
        <taxon>Metazoa</taxon>
        <taxon>Ecdysozoa</taxon>
        <taxon>Nematoda</taxon>
        <taxon>Chromadorea</taxon>
        <taxon>Rhabditida</taxon>
        <taxon>Spirurina</taxon>
        <taxon>Spiruromorpha</taxon>
        <taxon>Filarioidea</taxon>
        <taxon>Onchocercidae</taxon>
        <taxon>Brugia</taxon>
    </lineage>
</organism>
<evidence type="ECO:0000313" key="1">
    <source>
        <dbReference type="EMBL" id="CDQ08433.1"/>
    </source>
</evidence>
<name>A0A1I9GBE3_BRUMA</name>
<proteinExistence type="predicted"/>
<reference evidence="1" key="2">
    <citation type="submission" date="2012-12" db="EMBL/GenBank/DDBJ databases">
        <authorList>
            <consortium name="WormBase Consortium"/>
            <person name="Ghedin E."/>
            <person name="Paulini M."/>
        </authorList>
    </citation>
    <scope>NUCLEOTIDE SEQUENCE</scope>
    <source>
        <strain evidence="1">FR3</strain>
    </source>
</reference>
<gene>
    <name evidence="1" type="primary">Bma-ceh-33</name>
    <name evidence="1" type="ORF">BM_Bm13018</name>
</gene>
<dbReference type="EMBL" id="LN855006">
    <property type="protein sequence ID" value="CDQ08433.1"/>
    <property type="molecule type" value="Genomic_DNA"/>
</dbReference>
<sequence>MEQQYQLSIQPESTFDSDQVACVCEVLHQSGDIDRLV</sequence>
<dbReference type="AlphaFoldDB" id="A0A1I9GBE3"/>